<dbReference type="InterPro" id="IPR022635">
    <property type="entry name" value="DNA_polIII_beta_C"/>
</dbReference>
<dbReference type="KEGG" id="aoh:AOV_03735"/>
<dbReference type="Pfam" id="PF02768">
    <property type="entry name" value="DNA_pol3_beta_3"/>
    <property type="match status" value="1"/>
</dbReference>
<evidence type="ECO:0000256" key="4">
    <source>
        <dbReference type="ARBA" id="ARBA00022490"/>
    </source>
</evidence>
<evidence type="ECO:0000256" key="3">
    <source>
        <dbReference type="ARBA" id="ARBA00021035"/>
    </source>
</evidence>
<feature type="domain" description="DNA polymerase III beta sliding clamp C-terminal" evidence="13">
    <location>
        <begin position="260"/>
        <end position="378"/>
    </location>
</feature>
<proteinExistence type="inferred from homology"/>
<comment type="subunit">
    <text evidence="10">Forms a ring-shaped head-to-tail homodimer around DNA.</text>
</comment>
<keyword evidence="8 10" id="KW-0239">DNA-directed DNA polymerase</keyword>
<dbReference type="PANTHER" id="PTHR30478">
    <property type="entry name" value="DNA POLYMERASE III SUBUNIT BETA"/>
    <property type="match status" value="1"/>
</dbReference>
<keyword evidence="9" id="KW-0238">DNA-binding</keyword>
<keyword evidence="4 10" id="KW-0963">Cytoplasm</keyword>
<dbReference type="GO" id="GO:0005737">
    <property type="term" value="C:cytoplasm"/>
    <property type="evidence" value="ECO:0007669"/>
    <property type="project" value="UniProtKB-SubCell"/>
</dbReference>
<dbReference type="Pfam" id="PF00712">
    <property type="entry name" value="DNA_pol3_beta"/>
    <property type="match status" value="1"/>
</dbReference>
<dbReference type="GO" id="GO:0009360">
    <property type="term" value="C:DNA polymerase III complex"/>
    <property type="evidence" value="ECO:0007669"/>
    <property type="project" value="InterPro"/>
</dbReference>
<keyword evidence="5 10" id="KW-0808">Transferase</keyword>
<evidence type="ECO:0000259" key="12">
    <source>
        <dbReference type="Pfam" id="PF02767"/>
    </source>
</evidence>
<organism evidence="14 15">
    <name type="scientific">Anaplasma ovis str. Haibei</name>
    <dbReference type="NCBI Taxonomy" id="1248439"/>
    <lineage>
        <taxon>Bacteria</taxon>
        <taxon>Pseudomonadati</taxon>
        <taxon>Pseudomonadota</taxon>
        <taxon>Alphaproteobacteria</taxon>
        <taxon>Rickettsiales</taxon>
        <taxon>Anaplasmataceae</taxon>
        <taxon>Anaplasma</taxon>
    </lineage>
</organism>
<dbReference type="Gene3D" id="3.70.10.10">
    <property type="match status" value="1"/>
</dbReference>
<keyword evidence="6 10" id="KW-0548">Nucleotidyltransferase</keyword>
<dbReference type="Gene3D" id="3.10.150.10">
    <property type="entry name" value="DNA Polymerase III, subunit A, domain 2"/>
    <property type="match status" value="1"/>
</dbReference>
<dbReference type="EMBL" id="CP015994">
    <property type="protein sequence ID" value="ASI47902.1"/>
    <property type="molecule type" value="Genomic_DNA"/>
</dbReference>
<dbReference type="InterPro" id="IPR001001">
    <property type="entry name" value="DNA_polIII_beta"/>
</dbReference>
<dbReference type="SMART" id="SM00480">
    <property type="entry name" value="POL3Bc"/>
    <property type="match status" value="1"/>
</dbReference>
<evidence type="ECO:0000256" key="10">
    <source>
        <dbReference type="PIRNR" id="PIRNR000804"/>
    </source>
</evidence>
<reference evidence="14 15" key="2">
    <citation type="journal article" date="2019" name="BMC Genomics">
        <title>The Anaplasma ovis genome reveals a high proportion of pseudogenes.</title>
        <authorList>
            <person name="Liu Z."/>
            <person name="Peasley A.M."/>
            <person name="Yang J."/>
            <person name="Li Y."/>
            <person name="Guan G."/>
            <person name="Luo J."/>
            <person name="Yin H."/>
            <person name="Brayton K.A."/>
        </authorList>
    </citation>
    <scope>NUCLEOTIDE SEQUENCE [LARGE SCALE GENOMIC DNA]</scope>
    <source>
        <strain evidence="14 15">Haibei</strain>
    </source>
</reference>
<dbReference type="InterPro" id="IPR022634">
    <property type="entry name" value="DNA_polIII_beta_N"/>
</dbReference>
<dbReference type="GO" id="GO:0003677">
    <property type="term" value="F:DNA binding"/>
    <property type="evidence" value="ECO:0007669"/>
    <property type="project" value="UniProtKB-UniRule"/>
</dbReference>
<evidence type="ECO:0000256" key="1">
    <source>
        <dbReference type="ARBA" id="ARBA00004496"/>
    </source>
</evidence>
<keyword evidence="7 10" id="KW-0235">DNA replication</keyword>
<sequence>MVLMDTKVGGGLECSISREDLLQSLAYVSSVIERRNSIAVLSCVRLEAKDGVVELSSTDLDISIEARVNAGVVSDGVAVASAQLLYDIVRKLSGDCSVSFKMSNGRLLVECGNAKFFLHVVAPEKFPAIEGGEVDCGFDVQAPHLAELLNKTKFSMSVEESRYNLRGVYMHVAEDMLCCVATDGHRLSLAKINRPDGLQPNVGVIVPRKTVNELLKIISGGGDASQVVSVSISQRKICFRYRGYFMVSKVVDGVFPDYLSIIPQERGASVSMDACSLLSAVDRVSVVVFDKVKAIKLSFTRGKLTLSSASSDQGDAREELEVDYKGGEVTIGLNARYLIEVLGCMKGACEIVFQDGNAAVLIQDKEPGGSLHIIMPMRI</sequence>
<dbReference type="RefSeq" id="WP_075139195.1">
    <property type="nucleotide sequence ID" value="NZ_CP015994.1"/>
</dbReference>
<dbReference type="Proteomes" id="UP000259762">
    <property type="component" value="Chromosome"/>
</dbReference>
<dbReference type="CDD" id="cd00140">
    <property type="entry name" value="beta_clamp"/>
    <property type="match status" value="1"/>
</dbReference>
<dbReference type="Pfam" id="PF02767">
    <property type="entry name" value="DNA_pol3_beta_2"/>
    <property type="match status" value="1"/>
</dbReference>
<evidence type="ECO:0000259" key="11">
    <source>
        <dbReference type="Pfam" id="PF00712"/>
    </source>
</evidence>
<dbReference type="GO" id="GO:0003887">
    <property type="term" value="F:DNA-directed DNA polymerase activity"/>
    <property type="evidence" value="ECO:0007669"/>
    <property type="project" value="UniProtKB-UniRule"/>
</dbReference>
<accession>A0A2Z2LF76</accession>
<evidence type="ECO:0000256" key="5">
    <source>
        <dbReference type="ARBA" id="ARBA00022679"/>
    </source>
</evidence>
<feature type="domain" description="DNA polymerase III beta sliding clamp N-terminal" evidence="11">
    <location>
        <begin position="14"/>
        <end position="129"/>
    </location>
</feature>
<evidence type="ECO:0000256" key="8">
    <source>
        <dbReference type="ARBA" id="ARBA00022932"/>
    </source>
</evidence>
<dbReference type="PIRSF" id="PIRSF000804">
    <property type="entry name" value="DNA_pol_III_b"/>
    <property type="match status" value="1"/>
</dbReference>
<dbReference type="OrthoDB" id="8421503at2"/>
<dbReference type="InterPro" id="IPR022637">
    <property type="entry name" value="DNA_polIII_beta_cen"/>
</dbReference>
<dbReference type="AlphaFoldDB" id="A0A2Z2LF76"/>
<evidence type="ECO:0000259" key="13">
    <source>
        <dbReference type="Pfam" id="PF02768"/>
    </source>
</evidence>
<comment type="function">
    <text evidence="10">Confers DNA tethering and processivity to DNA polymerases and other proteins. Acts as a clamp, forming a ring around DNA (a reaction catalyzed by the clamp-loading complex) which diffuses in an ATP-independent manner freely and bidirectionally along dsDNA. Initially characterized for its ability to contact the catalytic subunit of DNA polymerase III (Pol III), a complex, multichain enzyme responsible for most of the replicative synthesis in bacteria; Pol III exhibits 3'-5' exonuclease proofreading activity. The beta chain is required for initiation of replication as well as for processivity of DNA replication.</text>
</comment>
<dbReference type="NCBIfam" id="TIGR00663">
    <property type="entry name" value="dnan"/>
    <property type="match status" value="1"/>
</dbReference>
<evidence type="ECO:0000256" key="6">
    <source>
        <dbReference type="ARBA" id="ARBA00022695"/>
    </source>
</evidence>
<keyword evidence="15" id="KW-1185">Reference proteome</keyword>
<gene>
    <name evidence="14" type="ORF">AOV_03735</name>
</gene>
<dbReference type="InterPro" id="IPR046938">
    <property type="entry name" value="DNA_clamp_sf"/>
</dbReference>
<evidence type="ECO:0000313" key="15">
    <source>
        <dbReference type="Proteomes" id="UP000259762"/>
    </source>
</evidence>
<protein>
    <recommendedName>
        <fullName evidence="3 10">Beta sliding clamp</fullName>
    </recommendedName>
</protein>
<dbReference type="SUPFAM" id="SSF55979">
    <property type="entry name" value="DNA clamp"/>
    <property type="match status" value="3"/>
</dbReference>
<evidence type="ECO:0000256" key="2">
    <source>
        <dbReference type="ARBA" id="ARBA00010752"/>
    </source>
</evidence>
<dbReference type="GO" id="GO:0006271">
    <property type="term" value="P:DNA strand elongation involved in DNA replication"/>
    <property type="evidence" value="ECO:0007669"/>
    <property type="project" value="TreeGrafter"/>
</dbReference>
<reference evidence="15" key="1">
    <citation type="submission" date="2018-06" db="EMBL/GenBank/DDBJ databases">
        <title>The Anaplasma ovis genome reveals a high proportion of pseudogenes.</title>
        <authorList>
            <person name="Liu Z."/>
            <person name="Peasley A.M."/>
            <person name="Yang J."/>
            <person name="Li Y."/>
            <person name="Guan G."/>
            <person name="Luo J."/>
            <person name="Yin H."/>
            <person name="Brayton K.A."/>
        </authorList>
    </citation>
    <scope>NUCLEOTIDE SEQUENCE [LARGE SCALE GENOMIC DNA]</scope>
    <source>
        <strain evidence="15">Haibei</strain>
    </source>
</reference>
<feature type="domain" description="DNA polymerase III beta sliding clamp central" evidence="12">
    <location>
        <begin position="141"/>
        <end position="257"/>
    </location>
</feature>
<dbReference type="GO" id="GO:0008408">
    <property type="term" value="F:3'-5' exonuclease activity"/>
    <property type="evidence" value="ECO:0007669"/>
    <property type="project" value="InterPro"/>
</dbReference>
<evidence type="ECO:0000256" key="7">
    <source>
        <dbReference type="ARBA" id="ARBA00022705"/>
    </source>
</evidence>
<evidence type="ECO:0000256" key="9">
    <source>
        <dbReference type="ARBA" id="ARBA00023125"/>
    </source>
</evidence>
<evidence type="ECO:0000313" key="14">
    <source>
        <dbReference type="EMBL" id="ASI47902.1"/>
    </source>
</evidence>
<comment type="subcellular location">
    <subcellularLocation>
        <location evidence="1 10">Cytoplasm</location>
    </subcellularLocation>
</comment>
<comment type="similarity">
    <text evidence="2 10">Belongs to the beta sliding clamp family.</text>
</comment>
<name>A0A2Z2LF76_9RICK</name>
<dbReference type="PANTHER" id="PTHR30478:SF0">
    <property type="entry name" value="BETA SLIDING CLAMP"/>
    <property type="match status" value="1"/>
</dbReference>